<evidence type="ECO:0000313" key="9">
    <source>
        <dbReference type="EMBL" id="GLB37101.1"/>
    </source>
</evidence>
<dbReference type="EMBL" id="BRPK01000004">
    <property type="protein sequence ID" value="GLB37101.1"/>
    <property type="molecule type" value="Genomic_DNA"/>
</dbReference>
<protein>
    <submittedName>
        <fullName evidence="9">C4-dicarboxylate transporter</fullName>
    </submittedName>
</protein>
<dbReference type="PANTHER" id="PTHR31686:SF3">
    <property type="entry name" value="ACID TRANSPORT PROTEIN, PUTATIVE (AFU_ORTHOLOGUE AFUA_4G09410)-RELATED"/>
    <property type="match status" value="1"/>
</dbReference>
<feature type="transmembrane region" description="Helical" evidence="8">
    <location>
        <begin position="20"/>
        <end position="39"/>
    </location>
</feature>
<evidence type="ECO:0000256" key="8">
    <source>
        <dbReference type="SAM" id="Phobius"/>
    </source>
</evidence>
<dbReference type="GO" id="GO:0005886">
    <property type="term" value="C:plasma membrane"/>
    <property type="evidence" value="ECO:0007669"/>
    <property type="project" value="UniProtKB-SubCell"/>
</dbReference>
<evidence type="ECO:0000313" key="10">
    <source>
        <dbReference type="Proteomes" id="UP001063166"/>
    </source>
</evidence>
<dbReference type="InterPro" id="IPR038665">
    <property type="entry name" value="Voltage-dep_anion_channel_sf"/>
</dbReference>
<keyword evidence="4" id="KW-1003">Cell membrane</keyword>
<gene>
    <name evidence="9" type="primary">SSU1</name>
    <name evidence="9" type="ORF">LshimejAT787_0401520</name>
</gene>
<dbReference type="Proteomes" id="UP001063166">
    <property type="component" value="Unassembled WGS sequence"/>
</dbReference>
<dbReference type="AlphaFoldDB" id="A0A9P3PJX2"/>
<dbReference type="PANTHER" id="PTHR31686">
    <property type="match status" value="1"/>
</dbReference>
<keyword evidence="5 8" id="KW-0812">Transmembrane</keyword>
<evidence type="ECO:0000256" key="2">
    <source>
        <dbReference type="ARBA" id="ARBA00008566"/>
    </source>
</evidence>
<evidence type="ECO:0000256" key="7">
    <source>
        <dbReference type="ARBA" id="ARBA00023136"/>
    </source>
</evidence>
<evidence type="ECO:0000256" key="4">
    <source>
        <dbReference type="ARBA" id="ARBA00022475"/>
    </source>
</evidence>
<dbReference type="OrthoDB" id="1099at2759"/>
<dbReference type="InterPro" id="IPR004695">
    <property type="entry name" value="SLAC1/Mae1/Ssu1/TehA"/>
</dbReference>
<feature type="transmembrane region" description="Helical" evidence="8">
    <location>
        <begin position="195"/>
        <end position="217"/>
    </location>
</feature>
<keyword evidence="10" id="KW-1185">Reference proteome</keyword>
<comment type="caution">
    <text evidence="9">The sequence shown here is derived from an EMBL/GenBank/DDBJ whole genome shotgun (WGS) entry which is preliminary data.</text>
</comment>
<reference evidence="9" key="1">
    <citation type="submission" date="2022-07" db="EMBL/GenBank/DDBJ databases">
        <title>The genome of Lyophyllum shimeji provides insight into the initial evolution of ectomycorrhizal fungal genome.</title>
        <authorList>
            <person name="Kobayashi Y."/>
            <person name="Shibata T."/>
            <person name="Hirakawa H."/>
            <person name="Shigenobu S."/>
            <person name="Nishiyama T."/>
            <person name="Yamada A."/>
            <person name="Hasebe M."/>
            <person name="Kawaguchi M."/>
        </authorList>
    </citation>
    <scope>NUCLEOTIDE SEQUENCE</scope>
    <source>
        <strain evidence="9">AT787</strain>
    </source>
</reference>
<dbReference type="Pfam" id="PF03595">
    <property type="entry name" value="SLAC1"/>
    <property type="match status" value="2"/>
</dbReference>
<evidence type="ECO:0000256" key="5">
    <source>
        <dbReference type="ARBA" id="ARBA00022692"/>
    </source>
</evidence>
<evidence type="ECO:0000256" key="3">
    <source>
        <dbReference type="ARBA" id="ARBA00022448"/>
    </source>
</evidence>
<accession>A0A9P3PJX2</accession>
<keyword evidence="6 8" id="KW-1133">Transmembrane helix</keyword>
<evidence type="ECO:0000256" key="6">
    <source>
        <dbReference type="ARBA" id="ARBA00022989"/>
    </source>
</evidence>
<feature type="transmembrane region" description="Helical" evidence="8">
    <location>
        <begin position="283"/>
        <end position="304"/>
    </location>
</feature>
<keyword evidence="3" id="KW-0813">Transport</keyword>
<comment type="similarity">
    <text evidence="2">Belongs to the tellurite-resistance/dicarboxylate transporter (TDT) family.</text>
</comment>
<feature type="transmembrane region" description="Helical" evidence="8">
    <location>
        <begin position="158"/>
        <end position="183"/>
    </location>
</feature>
<proteinExistence type="inferred from homology"/>
<evidence type="ECO:0000256" key="1">
    <source>
        <dbReference type="ARBA" id="ARBA00004651"/>
    </source>
</evidence>
<dbReference type="InterPro" id="IPR051629">
    <property type="entry name" value="Sulfite_efflux_TDT"/>
</dbReference>
<feature type="transmembrane region" description="Helical" evidence="8">
    <location>
        <begin position="51"/>
        <end position="74"/>
    </location>
</feature>
<comment type="subcellular location">
    <subcellularLocation>
        <location evidence="1">Cell membrane</location>
        <topology evidence="1">Multi-pass membrane protein</topology>
    </subcellularLocation>
</comment>
<keyword evidence="7 8" id="KW-0472">Membrane</keyword>
<organism evidence="9 10">
    <name type="scientific">Lyophyllum shimeji</name>
    <name type="common">Hon-shimeji</name>
    <name type="synonym">Tricholoma shimeji</name>
    <dbReference type="NCBI Taxonomy" id="47721"/>
    <lineage>
        <taxon>Eukaryota</taxon>
        <taxon>Fungi</taxon>
        <taxon>Dikarya</taxon>
        <taxon>Basidiomycota</taxon>
        <taxon>Agaricomycotina</taxon>
        <taxon>Agaricomycetes</taxon>
        <taxon>Agaricomycetidae</taxon>
        <taxon>Agaricales</taxon>
        <taxon>Tricholomatineae</taxon>
        <taxon>Lyophyllaceae</taxon>
        <taxon>Lyophyllum</taxon>
    </lineage>
</organism>
<dbReference type="GO" id="GO:0000319">
    <property type="term" value="F:sulfite transmembrane transporter activity"/>
    <property type="evidence" value="ECO:0007669"/>
    <property type="project" value="TreeGrafter"/>
</dbReference>
<sequence>MAGRRRKSVKECIRNFTPAWFTVIMGTGVLSALASRFPFGAGSLALEVISLLFFFLNLALFVLFCGITVARYWLFPEMWRRMLSHPAQSLKPAMVVRWKGLPLYFVGLLVDGYGNFLPMCFWHAAYYDDNAPSLLVQDGVRLGGLLANALLKISIHHALITTGVSLTALVMGLSLALMILTVYLTRLVLHGPPDVSLILSAFITLGPLGQGGFSFLINGENLSLLLPLHLGNTFPAAALTGELLYSACFCAAWVLWSMGIAWTAISLISVYAVARKEIIPFALAYWGLIFPTGVFGLLSVQLGVVLDSPFFKYFGAIWSVIVLVLWIFVSLKTVPAVWNASIFVAPCLASSSLISSEKAVETAPSEGS</sequence>
<feature type="transmembrane region" description="Helical" evidence="8">
    <location>
        <begin position="310"/>
        <end position="329"/>
    </location>
</feature>
<name>A0A9P3PJX2_LYOSH</name>
<dbReference type="Gene3D" id="1.50.10.150">
    <property type="entry name" value="Voltage-dependent anion channel"/>
    <property type="match status" value="2"/>
</dbReference>
<feature type="transmembrane region" description="Helical" evidence="8">
    <location>
        <begin position="101"/>
        <end position="125"/>
    </location>
</feature>
<feature type="transmembrane region" description="Helical" evidence="8">
    <location>
        <begin position="243"/>
        <end position="271"/>
    </location>
</feature>